<evidence type="ECO:0000313" key="1">
    <source>
        <dbReference type="EMBL" id="KAE8422973.1"/>
    </source>
</evidence>
<gene>
    <name evidence="1" type="ORF">BDV36DRAFT_290786</name>
</gene>
<evidence type="ECO:0000313" key="2">
    <source>
        <dbReference type="Proteomes" id="UP000325395"/>
    </source>
</evidence>
<dbReference type="EMBL" id="ML735691">
    <property type="protein sequence ID" value="KAE8422973.1"/>
    <property type="molecule type" value="Genomic_DNA"/>
</dbReference>
<organism evidence="1 2">
    <name type="scientific">Aspergillus pseudocaelatus</name>
    <dbReference type="NCBI Taxonomy" id="1825620"/>
    <lineage>
        <taxon>Eukaryota</taxon>
        <taxon>Fungi</taxon>
        <taxon>Dikarya</taxon>
        <taxon>Ascomycota</taxon>
        <taxon>Pezizomycotina</taxon>
        <taxon>Eurotiomycetes</taxon>
        <taxon>Eurotiomycetidae</taxon>
        <taxon>Eurotiales</taxon>
        <taxon>Aspergillaceae</taxon>
        <taxon>Aspergillus</taxon>
        <taxon>Aspergillus subgen. Circumdati</taxon>
    </lineage>
</organism>
<sequence>MFRSLSRLTDSLAHLRLRDDREAQREKAFGVLCDMFTLLKNMSSVYIQPGDFQSLPVSIDMKVLPLNDVTIEETPRATVQTELNFFLPLSHESISSKYKMNLETPEISERFSHVNQLTDGNCPVLMELGCWTKQEHLDYLAYRLMWEVDVVPRMGTEGNSRPLRVVTGWKSPGFAFAARFEPYLHTYDSPYSEPANCWVKSGIPHIKIAVYNTSQGDPKLLLCSEILTIIAAIATRLMDKWLEKHLIIPVRKSFPSNAISLRLFVSSLLTFILFEVMLISFMAPAHGRVIIAHYDSKGLRIKMSDLMPCSSNDRASWDFFARYLGSDANPTADTSMFVD</sequence>
<protein>
    <submittedName>
        <fullName evidence="1">Uncharacterized protein</fullName>
    </submittedName>
</protein>
<dbReference type="Proteomes" id="UP000325395">
    <property type="component" value="Unassembled WGS sequence"/>
</dbReference>
<reference evidence="1 2" key="1">
    <citation type="submission" date="2019-04" db="EMBL/GenBank/DDBJ databases">
        <authorList>
            <consortium name="DOE Joint Genome Institute"/>
            <person name="Mondo S."/>
            <person name="Kjaerbolling I."/>
            <person name="Vesth T."/>
            <person name="Frisvad J.C."/>
            <person name="Nybo J.L."/>
            <person name="Theobald S."/>
            <person name="Kildgaard S."/>
            <person name="Isbrandt T."/>
            <person name="Kuo A."/>
            <person name="Sato A."/>
            <person name="Lyhne E.K."/>
            <person name="Kogle M.E."/>
            <person name="Wiebenga A."/>
            <person name="Kun R.S."/>
            <person name="Lubbers R.J."/>
            <person name="Makela M.R."/>
            <person name="Barry K."/>
            <person name="Chovatia M."/>
            <person name="Clum A."/>
            <person name="Daum C."/>
            <person name="Haridas S."/>
            <person name="He G."/>
            <person name="LaButti K."/>
            <person name="Lipzen A."/>
            <person name="Riley R."/>
            <person name="Salamov A."/>
            <person name="Simmons B.A."/>
            <person name="Magnuson J.K."/>
            <person name="Henrissat B."/>
            <person name="Mortensen U.H."/>
            <person name="Larsen T.O."/>
            <person name="Devries R.P."/>
            <person name="Grigoriev I.V."/>
            <person name="Machida M."/>
            <person name="Baker S.E."/>
            <person name="Andersen M.R."/>
            <person name="Cantor M.N."/>
            <person name="Hua S.X."/>
        </authorList>
    </citation>
    <scope>NUCLEOTIDE SEQUENCE [LARGE SCALE GENOMIC DNA]</scope>
    <source>
        <strain evidence="1 2">CBS 117616</strain>
    </source>
</reference>
<accession>A0ABQ6X283</accession>
<keyword evidence="2" id="KW-1185">Reference proteome</keyword>
<name>A0ABQ6X283_9EURO</name>
<proteinExistence type="predicted"/>